<dbReference type="Gene3D" id="2.40.170.20">
    <property type="entry name" value="TonB-dependent receptor, beta-barrel domain"/>
    <property type="match status" value="1"/>
</dbReference>
<gene>
    <name evidence="10" type="ORF">ACFOUT_15495</name>
</gene>
<sequence length="1246" mass="138057">MENNSTNLFLRFRNKSFLGLLSALLILSTSTSFSFSPKESFFQNTKILITTNKKIELSELFELLREQAGYKFVYSDDLVVNAPKVQLRKGSVLVKDLLELGLSSVGLTYEFTDNNTIIVKRGVKANTVTNNSTYQSSISGIVSDDQGVPLPGVNVVEKGTSNGTSTDFDGNYEIQVADNATLVFSALGFKTIERAVNGNSNVNVTLEEDTEQLGEVVVTALGIKREQKALGYAMTEVKGEELAETNTVNPVQALQGKAAGVSIGGSDGGLFGNSKIQIRGVSTLNSNNNQPVFVIDGVFLDNSVSNESADWAGSANDYGNILKNLNPDDYKSVSVLKGAAATALYGSRGINGVVLIETKDGSNARGIGVSIKQSMGIDRVFKQPALQNEFGPGTLAGYVSYGDTNENGEFYRFDNSQFYYNEAGNPTLVNHGGGGLSYGPRFDGRMIEDYDGNLIPYTANENNMADVYDTGYNSNTSVALSGGNEKGNFYLSDSYNYRTGIMPDNSFRRNSLMFSGSYQLAPWLNANASISYVTSSSKNPRNDISQGFFDGTFERLYNTDKYTQNQYWQADHGGVPSANYGDSFINVPNRGLWFGYYNNDQINEEKVIRPVVRLTANVTDWFTVAAEGNLNQYNTRFENKELGSGYANEGGYYEVRHNEDITKMGKLTFNFTPKISENLTSQFIVGGEIWNREASYTRVRTDGGLIVPGKFFLENSKRVKLSEGGINSTKQINSLYFLSNFGYKDQLFLDITGRNDWSSSLVYTNGEGNYSYFYPSVSTSWVFSETFNTNNIFTFGKLRASWAQVGSDTSPYTLNRTYGLGTYQLEDSFIYLNSINTTLVDRGVEPEKKNSYEIGADLRFFNNRLGIDAAYYNETIENQIGEIPIPNVSGYNNLFTNIGTLSNYGVEISLNGTPVQTEDFSWNTTFNYWRNTTKIKELHEDVGEFKNLGGSITYGNFRIGSVGFEDGEYGVLYSDSSPKLYQATDEAGNPVDNPNNGKKVLVWSDSRRGAYYERSYEAEEIGKIQPDFEGSFNNEFLYKGLSLSVLLDARFGGHIASYSSRYGTAYGYLEKSLRGRDAEYGGISWTSQYGDTQGDTYNDGIIPDGVFADGQEVTAPDGSIVNVGGLTYQEAVDQGHVEPTHASFYNYFRNSWGQGVVNDDWFTELEYIAVRNISFGYQFPRAFTDKLGARNFYIGINARNLGYLHNTMPNDINPESFRGTSSSESFRERSFSPYVSSYTMTISVDF</sequence>
<evidence type="ECO:0000256" key="6">
    <source>
        <dbReference type="ARBA" id="ARBA00023136"/>
    </source>
</evidence>
<dbReference type="PANTHER" id="PTHR30069">
    <property type="entry name" value="TONB-DEPENDENT OUTER MEMBRANE RECEPTOR"/>
    <property type="match status" value="1"/>
</dbReference>
<comment type="similarity">
    <text evidence="8">Belongs to the TonB-dependent receptor family.</text>
</comment>
<keyword evidence="3 8" id="KW-1134">Transmembrane beta strand</keyword>
<evidence type="ECO:0000256" key="4">
    <source>
        <dbReference type="ARBA" id="ARBA00022692"/>
    </source>
</evidence>
<dbReference type="EMBL" id="JBHSAW010000010">
    <property type="protein sequence ID" value="MFC4097295.1"/>
    <property type="molecule type" value="Genomic_DNA"/>
</dbReference>
<dbReference type="RefSeq" id="WP_192461988.1">
    <property type="nucleotide sequence ID" value="NZ_JACYFJ010000002.1"/>
</dbReference>
<proteinExistence type="inferred from homology"/>
<comment type="subcellular location">
    <subcellularLocation>
        <location evidence="1 8">Cell outer membrane</location>
        <topology evidence="1 8">Multi-pass membrane protein</topology>
    </subcellularLocation>
</comment>
<keyword evidence="4 8" id="KW-0812">Transmembrane</keyword>
<dbReference type="InterPro" id="IPR008969">
    <property type="entry name" value="CarboxyPept-like_regulatory"/>
</dbReference>
<evidence type="ECO:0000313" key="11">
    <source>
        <dbReference type="Proteomes" id="UP001595814"/>
    </source>
</evidence>
<dbReference type="PROSITE" id="PS52016">
    <property type="entry name" value="TONB_DEPENDENT_REC_3"/>
    <property type="match status" value="1"/>
</dbReference>
<keyword evidence="7 8" id="KW-0998">Cell outer membrane</keyword>
<organism evidence="10 11">
    <name type="scientific">Euzebyella saccharophila</name>
    <dbReference type="NCBI Taxonomy" id="679664"/>
    <lineage>
        <taxon>Bacteria</taxon>
        <taxon>Pseudomonadati</taxon>
        <taxon>Bacteroidota</taxon>
        <taxon>Flavobacteriia</taxon>
        <taxon>Flavobacteriales</taxon>
        <taxon>Flavobacteriaceae</taxon>
        <taxon>Euzebyella</taxon>
    </lineage>
</organism>
<dbReference type="SUPFAM" id="SSF49464">
    <property type="entry name" value="Carboxypeptidase regulatory domain-like"/>
    <property type="match status" value="1"/>
</dbReference>
<dbReference type="PANTHER" id="PTHR30069:SF29">
    <property type="entry name" value="HEMOGLOBIN AND HEMOGLOBIN-HAPTOGLOBIN-BINDING PROTEIN 1-RELATED"/>
    <property type="match status" value="1"/>
</dbReference>
<reference evidence="11" key="1">
    <citation type="journal article" date="2019" name="Int. J. Syst. Evol. Microbiol.">
        <title>The Global Catalogue of Microorganisms (GCM) 10K type strain sequencing project: providing services to taxonomists for standard genome sequencing and annotation.</title>
        <authorList>
            <consortium name="The Broad Institute Genomics Platform"/>
            <consortium name="The Broad Institute Genome Sequencing Center for Infectious Disease"/>
            <person name="Wu L."/>
            <person name="Ma J."/>
        </authorList>
    </citation>
    <scope>NUCLEOTIDE SEQUENCE [LARGE SCALE GENOMIC DNA]</scope>
    <source>
        <strain evidence="11">CECT 7477</strain>
    </source>
</reference>
<dbReference type="Proteomes" id="UP001595814">
    <property type="component" value="Unassembled WGS sequence"/>
</dbReference>
<keyword evidence="11" id="KW-1185">Reference proteome</keyword>
<dbReference type="InterPro" id="IPR039426">
    <property type="entry name" value="TonB-dep_rcpt-like"/>
</dbReference>
<evidence type="ECO:0000256" key="3">
    <source>
        <dbReference type="ARBA" id="ARBA00022452"/>
    </source>
</evidence>
<dbReference type="InterPro" id="IPR023997">
    <property type="entry name" value="TonB-dep_OMP_SusC/RagA_CS"/>
</dbReference>
<evidence type="ECO:0000256" key="8">
    <source>
        <dbReference type="PROSITE-ProRule" id="PRU01360"/>
    </source>
</evidence>
<evidence type="ECO:0000256" key="5">
    <source>
        <dbReference type="ARBA" id="ARBA00022729"/>
    </source>
</evidence>
<feature type="domain" description="TonB-dependent receptor plug" evidence="9">
    <location>
        <begin position="230"/>
        <end position="353"/>
    </location>
</feature>
<evidence type="ECO:0000256" key="1">
    <source>
        <dbReference type="ARBA" id="ARBA00004571"/>
    </source>
</evidence>
<dbReference type="Pfam" id="PF13715">
    <property type="entry name" value="CarbopepD_reg_2"/>
    <property type="match status" value="1"/>
</dbReference>
<comment type="caution">
    <text evidence="10">The sequence shown here is derived from an EMBL/GenBank/DDBJ whole genome shotgun (WGS) entry which is preliminary data.</text>
</comment>
<dbReference type="Gene3D" id="2.60.40.1120">
    <property type="entry name" value="Carboxypeptidase-like, regulatory domain"/>
    <property type="match status" value="1"/>
</dbReference>
<dbReference type="NCBIfam" id="TIGR04056">
    <property type="entry name" value="OMP_RagA_SusC"/>
    <property type="match status" value="1"/>
</dbReference>
<dbReference type="NCBIfam" id="TIGR04057">
    <property type="entry name" value="SusC_RagA_signa"/>
    <property type="match status" value="1"/>
</dbReference>
<dbReference type="InterPro" id="IPR012910">
    <property type="entry name" value="Plug_dom"/>
</dbReference>
<evidence type="ECO:0000313" key="10">
    <source>
        <dbReference type="EMBL" id="MFC4097295.1"/>
    </source>
</evidence>
<accession>A0ABV8JWN5</accession>
<evidence type="ECO:0000256" key="7">
    <source>
        <dbReference type="ARBA" id="ARBA00023237"/>
    </source>
</evidence>
<dbReference type="InterPro" id="IPR036942">
    <property type="entry name" value="Beta-barrel_TonB_sf"/>
</dbReference>
<keyword evidence="6 8" id="KW-0472">Membrane</keyword>
<evidence type="ECO:0000259" key="9">
    <source>
        <dbReference type="Pfam" id="PF07715"/>
    </source>
</evidence>
<dbReference type="InterPro" id="IPR023996">
    <property type="entry name" value="TonB-dep_OMP_SusC/RagA"/>
</dbReference>
<keyword evidence="2 8" id="KW-0813">Transport</keyword>
<dbReference type="Pfam" id="PF07715">
    <property type="entry name" value="Plug"/>
    <property type="match status" value="1"/>
</dbReference>
<keyword evidence="5" id="KW-0732">Signal</keyword>
<dbReference type="InterPro" id="IPR037066">
    <property type="entry name" value="Plug_dom_sf"/>
</dbReference>
<protein>
    <submittedName>
        <fullName evidence="10">SusC/RagA family TonB-linked outer membrane protein</fullName>
    </submittedName>
</protein>
<evidence type="ECO:0000256" key="2">
    <source>
        <dbReference type="ARBA" id="ARBA00022448"/>
    </source>
</evidence>
<dbReference type="Gene3D" id="2.170.130.10">
    <property type="entry name" value="TonB-dependent receptor, plug domain"/>
    <property type="match status" value="1"/>
</dbReference>
<name>A0ABV8JWN5_9FLAO</name>
<dbReference type="SUPFAM" id="SSF56935">
    <property type="entry name" value="Porins"/>
    <property type="match status" value="1"/>
</dbReference>